<accession>A0A5C6C105</accession>
<sequence length="50" mass="5418">MSDESATRKEIIDKRLAEAGWNVFDPTQVVLELSIAILPAEKVAESGSSD</sequence>
<dbReference type="EMBL" id="SJPU01000002">
    <property type="protein sequence ID" value="TWU16864.1"/>
    <property type="molecule type" value="Genomic_DNA"/>
</dbReference>
<proteinExistence type="predicted"/>
<organism evidence="1 2">
    <name type="scientific">Allorhodopirellula heiligendammensis</name>
    <dbReference type="NCBI Taxonomy" id="2714739"/>
    <lineage>
        <taxon>Bacteria</taxon>
        <taxon>Pseudomonadati</taxon>
        <taxon>Planctomycetota</taxon>
        <taxon>Planctomycetia</taxon>
        <taxon>Pirellulales</taxon>
        <taxon>Pirellulaceae</taxon>
        <taxon>Allorhodopirellula</taxon>
    </lineage>
</organism>
<comment type="caution">
    <text evidence="1">The sequence shown here is derived from an EMBL/GenBank/DDBJ whole genome shotgun (WGS) entry which is preliminary data.</text>
</comment>
<keyword evidence="2" id="KW-1185">Reference proteome</keyword>
<dbReference type="RefSeq" id="WP_302119599.1">
    <property type="nucleotide sequence ID" value="NZ_SJPU01000002.1"/>
</dbReference>
<dbReference type="AlphaFoldDB" id="A0A5C6C105"/>
<gene>
    <name evidence="1" type="ORF">Poly21_40710</name>
</gene>
<reference evidence="1 2" key="1">
    <citation type="journal article" date="2020" name="Antonie Van Leeuwenhoek">
        <title>Rhodopirellula heiligendammensis sp. nov., Rhodopirellula pilleata sp. nov., and Rhodopirellula solitaria sp. nov. isolated from natural or artificial marine surfaces in Northern Germany and California, USA, and emended description of the genus Rhodopirellula.</title>
        <authorList>
            <person name="Kallscheuer N."/>
            <person name="Wiegand S."/>
            <person name="Jogler M."/>
            <person name="Boedeker C."/>
            <person name="Peeters S.H."/>
            <person name="Rast P."/>
            <person name="Heuer A."/>
            <person name="Jetten M.S.M."/>
            <person name="Rohde M."/>
            <person name="Jogler C."/>
        </authorList>
    </citation>
    <scope>NUCLEOTIDE SEQUENCE [LARGE SCALE GENOMIC DNA]</scope>
    <source>
        <strain evidence="1 2">Poly21</strain>
    </source>
</reference>
<evidence type="ECO:0000313" key="2">
    <source>
        <dbReference type="Proteomes" id="UP000319908"/>
    </source>
</evidence>
<dbReference type="Proteomes" id="UP000319908">
    <property type="component" value="Unassembled WGS sequence"/>
</dbReference>
<name>A0A5C6C105_9BACT</name>
<evidence type="ECO:0000313" key="1">
    <source>
        <dbReference type="EMBL" id="TWU16864.1"/>
    </source>
</evidence>
<protein>
    <submittedName>
        <fullName evidence="1">Uncharacterized protein</fullName>
    </submittedName>
</protein>